<dbReference type="RefSeq" id="WP_064542582.1">
    <property type="nucleotide sequence ID" value="NZ_LXEQ01000021.1"/>
</dbReference>
<keyword evidence="3" id="KW-1185">Reference proteome</keyword>
<evidence type="ECO:0000313" key="3">
    <source>
        <dbReference type="Proteomes" id="UP000078407"/>
    </source>
</evidence>
<organism evidence="2 3">
    <name type="scientific">Buttiauxella ferragutiae ATCC 51602</name>
    <dbReference type="NCBI Taxonomy" id="1354252"/>
    <lineage>
        <taxon>Bacteria</taxon>
        <taxon>Pseudomonadati</taxon>
        <taxon>Pseudomonadota</taxon>
        <taxon>Gammaproteobacteria</taxon>
        <taxon>Enterobacterales</taxon>
        <taxon>Enterobacteriaceae</taxon>
        <taxon>Buttiauxella</taxon>
    </lineage>
</organism>
<sequence length="278" mass="31911">MYKVFIICFLLIFSSVANARVESEIESVVDKNTVTWKHYVVSDLIMPGGKDITEESVSYVNNVFNGKRINIDRVNVNIPGTCKYEYYMESITPLKYWHSQKTVDLYVKLLSKYNVTLNGDVILITPTRPSNKCGYPFSYFIKVDDSLVFVLNNRMVIYSQNENGEKSDDIEHHDDVDSQMMDEYGSVSESFYHGDTLLDAYGKYRDGLTTDYKNHLVEKILLNKDFTMKCENGCIEVDYNWSGPDKLIIKLMFEGGETEIDFLKEAQGTKVLTKSSPD</sequence>
<dbReference type="EMBL" id="LXEQ01000021">
    <property type="protein sequence ID" value="OAT30149.1"/>
    <property type="molecule type" value="Genomic_DNA"/>
</dbReference>
<accession>A0ABX2WBM5</accession>
<name>A0ABX2WBM5_9ENTR</name>
<proteinExistence type="predicted"/>
<reference evidence="2 3" key="1">
    <citation type="submission" date="2016-04" db="EMBL/GenBank/DDBJ databases">
        <title>ATOL: Assembling a taxonomically balanced genome-scale reconstruction of the evolutionary history of the Enterobacteriaceae.</title>
        <authorList>
            <person name="Plunkett G.III."/>
            <person name="Neeno-Eckwall E.C."/>
            <person name="Glasner J.D."/>
            <person name="Perna N.T."/>
        </authorList>
    </citation>
    <scope>NUCLEOTIDE SEQUENCE [LARGE SCALE GENOMIC DNA]</scope>
    <source>
        <strain evidence="2 3">ATCC 51602</strain>
    </source>
</reference>
<evidence type="ECO:0000256" key="1">
    <source>
        <dbReference type="SAM" id="SignalP"/>
    </source>
</evidence>
<protein>
    <submittedName>
        <fullName evidence="2">Exported protein</fullName>
    </submittedName>
</protein>
<feature type="signal peptide" evidence="1">
    <location>
        <begin position="1"/>
        <end position="19"/>
    </location>
</feature>
<comment type="caution">
    <text evidence="2">The sequence shown here is derived from an EMBL/GenBank/DDBJ whole genome shotgun (WGS) entry which is preliminary data.</text>
</comment>
<dbReference type="Proteomes" id="UP000078407">
    <property type="component" value="Unassembled WGS sequence"/>
</dbReference>
<evidence type="ECO:0000313" key="2">
    <source>
        <dbReference type="EMBL" id="OAT30149.1"/>
    </source>
</evidence>
<feature type="chain" id="PRO_5046129270" evidence="1">
    <location>
        <begin position="20"/>
        <end position="278"/>
    </location>
</feature>
<keyword evidence="1" id="KW-0732">Signal</keyword>
<gene>
    <name evidence="2" type="ORF">M976_01121</name>
</gene>